<proteinExistence type="inferred from homology"/>
<keyword evidence="4 6" id="KW-0274">FAD</keyword>
<dbReference type="PIRSF" id="PIRSF000189">
    <property type="entry name" value="D-aa_oxidase"/>
    <property type="match status" value="1"/>
</dbReference>
<keyword evidence="5" id="KW-0560">Oxidoreductase</keyword>
<dbReference type="InterPro" id="IPR006076">
    <property type="entry name" value="FAD-dep_OxRdtase"/>
</dbReference>
<evidence type="ECO:0000256" key="5">
    <source>
        <dbReference type="ARBA" id="ARBA00023002"/>
    </source>
</evidence>
<reference evidence="9" key="3">
    <citation type="submission" date="2017-08" db="EMBL/GenBank/DDBJ databases">
        <title>Trichoderma gamsii strain T6085, whole genome shotgun sequencing project.</title>
        <authorList>
            <person name="Baroncelli R."/>
        </authorList>
    </citation>
    <scope>NUCLEOTIDE SEQUENCE</scope>
    <source>
        <strain evidence="9">T6085</strain>
    </source>
</reference>
<evidence type="ECO:0000313" key="11">
    <source>
        <dbReference type="Proteomes" id="UP000236546"/>
    </source>
</evidence>
<feature type="domain" description="FAD dependent oxidoreductase" evidence="7">
    <location>
        <begin position="25"/>
        <end position="350"/>
    </location>
</feature>
<feature type="binding site" evidence="6">
    <location>
        <position position="337"/>
    </location>
    <ligand>
        <name>D-dopa</name>
        <dbReference type="ChEBI" id="CHEBI:149689"/>
    </ligand>
</feature>
<protein>
    <recommendedName>
        <fullName evidence="7">FAD dependent oxidoreductase domain-containing protein</fullName>
    </recommendedName>
</protein>
<feature type="binding site" evidence="6">
    <location>
        <position position="204"/>
    </location>
    <ligand>
        <name>FAD</name>
        <dbReference type="ChEBI" id="CHEBI:57692"/>
    </ligand>
</feature>
<dbReference type="SUPFAM" id="SSF51971">
    <property type="entry name" value="Nucleotide-binding domain"/>
    <property type="match status" value="1"/>
</dbReference>
<gene>
    <name evidence="9" type="ORF">TGAM01_v206918</name>
    <name evidence="8" type="ORF">TGAMA5MH_00280</name>
</gene>
<comment type="cofactor">
    <cofactor evidence="1 6">
        <name>FAD</name>
        <dbReference type="ChEBI" id="CHEBI:57692"/>
    </cofactor>
</comment>
<comment type="caution">
    <text evidence="9">The sequence shown here is derived from an EMBL/GenBank/DDBJ whole genome shotgun (WGS) entry which is preliminary data.</text>
</comment>
<dbReference type="EMBL" id="JPDN02000024">
    <property type="protein sequence ID" value="PON24230.1"/>
    <property type="molecule type" value="Genomic_DNA"/>
</dbReference>
<dbReference type="Gene3D" id="3.30.9.10">
    <property type="entry name" value="D-Amino Acid Oxidase, subunit A, domain 2"/>
    <property type="match status" value="1"/>
</dbReference>
<evidence type="ECO:0000313" key="8">
    <source>
        <dbReference type="EMBL" id="PNP48590.1"/>
    </source>
</evidence>
<dbReference type="Proteomes" id="UP000236546">
    <property type="component" value="Unassembled WGS sequence"/>
</dbReference>
<dbReference type="PANTHER" id="PTHR11530:SF11">
    <property type="entry name" value="D-ASPARTATE OXIDASE"/>
    <property type="match status" value="1"/>
</dbReference>
<feature type="binding site" evidence="6">
    <location>
        <position position="241"/>
    </location>
    <ligand>
        <name>D-dopa</name>
        <dbReference type="ChEBI" id="CHEBI:149689"/>
    </ligand>
</feature>
<reference evidence="8 11" key="2">
    <citation type="submission" date="2017-02" db="EMBL/GenBank/DDBJ databases">
        <title>Genomes of Trichoderma spp. with biocontrol activity.</title>
        <authorList>
            <person name="Gardiner D."/>
            <person name="Kazan K."/>
            <person name="Vos C."/>
            <person name="Harvey P."/>
        </authorList>
    </citation>
    <scope>NUCLEOTIDE SEQUENCE [LARGE SCALE GENOMIC DNA]</scope>
    <source>
        <strain evidence="8 11">A5MH</strain>
    </source>
</reference>
<dbReference type="RefSeq" id="XP_018662439.1">
    <property type="nucleotide sequence ID" value="XM_018804324.1"/>
</dbReference>
<feature type="binding site" evidence="6">
    <location>
        <position position="306"/>
    </location>
    <ligand>
        <name>D-dopa</name>
        <dbReference type="ChEBI" id="CHEBI:149689"/>
    </ligand>
</feature>
<keyword evidence="10" id="KW-1185">Reference proteome</keyword>
<evidence type="ECO:0000313" key="10">
    <source>
        <dbReference type="Proteomes" id="UP000054821"/>
    </source>
</evidence>
<evidence type="ECO:0000256" key="6">
    <source>
        <dbReference type="PIRSR" id="PIRSR000189-1"/>
    </source>
</evidence>
<comment type="similarity">
    <text evidence="2">Belongs to the DAMOX/DASOX family.</text>
</comment>
<feature type="binding site" evidence="6">
    <location>
        <begin position="66"/>
        <end position="67"/>
    </location>
    <ligand>
        <name>FAD</name>
        <dbReference type="ChEBI" id="CHEBI:57692"/>
    </ligand>
</feature>
<dbReference type="Gene3D" id="3.40.50.720">
    <property type="entry name" value="NAD(P)-binding Rossmann-like Domain"/>
    <property type="match status" value="1"/>
</dbReference>
<dbReference type="Pfam" id="PF01266">
    <property type="entry name" value="DAO"/>
    <property type="match status" value="1"/>
</dbReference>
<dbReference type="GeneID" id="29984407"/>
<dbReference type="GO" id="GO:0019478">
    <property type="term" value="P:D-amino acid catabolic process"/>
    <property type="evidence" value="ECO:0007669"/>
    <property type="project" value="TreeGrafter"/>
</dbReference>
<dbReference type="PROSITE" id="PS00677">
    <property type="entry name" value="DAO"/>
    <property type="match status" value="1"/>
</dbReference>
<keyword evidence="3" id="KW-0285">Flavoprotein</keyword>
<accession>A0A0W7VSL1</accession>
<sequence>MHNNSSNSSNSQRVGTSAAAAGDAIVIVGAGIIGLDVALVLAERGLGPYITVIAEHLPGDTAVTYTSPWAGCNFSGISGNDKNALKWDRLGYTHLTKLASEQGDEAYIRRTHSVEYWDEHVPHDKIKAISEYLEDFRELPTHELPPGVKFGISFTTLTLNAPKHIEYLFRRLKEQYGVHFVRHRFPTIQAAYASPTTKVVVNCTGIAAKTLPGVEDEKCYPTRGQVVLVKAPRVKRNIMRHGRDYETYVIPRPGTDGHVILGGYMQKGSSDGSTYSYETESIVNRCLKLCPELQQFDIIASFAGLRPSREGGARIEREEIVIDGKKKVLVHNYGAGGTGYQAGYGMALEAVSQVDDVLRDLERASRRARL</sequence>
<dbReference type="SUPFAM" id="SSF54373">
    <property type="entry name" value="FAD-linked reductases, C-terminal domain"/>
    <property type="match status" value="1"/>
</dbReference>
<dbReference type="GO" id="GO:0071949">
    <property type="term" value="F:FAD binding"/>
    <property type="evidence" value="ECO:0007669"/>
    <property type="project" value="InterPro"/>
</dbReference>
<evidence type="ECO:0000313" key="9">
    <source>
        <dbReference type="EMBL" id="PON24230.1"/>
    </source>
</evidence>
<name>A0A0W7VSL1_9HYPO</name>
<dbReference type="PANTHER" id="PTHR11530">
    <property type="entry name" value="D-AMINO ACID OXIDASE"/>
    <property type="match status" value="1"/>
</dbReference>
<evidence type="ECO:0000256" key="4">
    <source>
        <dbReference type="ARBA" id="ARBA00022827"/>
    </source>
</evidence>
<dbReference type="GO" id="GO:0005737">
    <property type="term" value="C:cytoplasm"/>
    <property type="evidence" value="ECO:0007669"/>
    <property type="project" value="TreeGrafter"/>
</dbReference>
<evidence type="ECO:0000256" key="3">
    <source>
        <dbReference type="ARBA" id="ARBA00022630"/>
    </source>
</evidence>
<dbReference type="OrthoDB" id="2015447at2759"/>
<evidence type="ECO:0000259" key="7">
    <source>
        <dbReference type="Pfam" id="PF01266"/>
    </source>
</evidence>
<feature type="binding site" evidence="6">
    <location>
        <position position="248"/>
    </location>
    <ligand>
        <name>D-dopa</name>
        <dbReference type="ChEBI" id="CHEBI:149689"/>
    </ligand>
</feature>
<dbReference type="STRING" id="398673.A0A0W7VSL1"/>
<dbReference type="GO" id="GO:0003884">
    <property type="term" value="F:D-amino-acid oxidase activity"/>
    <property type="evidence" value="ECO:0007669"/>
    <property type="project" value="InterPro"/>
</dbReference>
<reference evidence="9 10" key="1">
    <citation type="journal article" date="2016" name="Genome Announc.">
        <title>Draft Whole-Genome Sequence of Trichoderma gamsii T6085, a Promising Biocontrol Agent of Fusarium Head Blight on Wheat.</title>
        <authorList>
            <person name="Baroncelli R."/>
            <person name="Zapparata A."/>
            <person name="Piaggeschi G."/>
            <person name="Sarrocco S."/>
            <person name="Vannacci G."/>
        </authorList>
    </citation>
    <scope>NUCLEOTIDE SEQUENCE [LARGE SCALE GENOMIC DNA]</scope>
    <source>
        <strain evidence="9 10">T6085</strain>
    </source>
</reference>
<evidence type="ECO:0000256" key="1">
    <source>
        <dbReference type="ARBA" id="ARBA00001974"/>
    </source>
</evidence>
<dbReference type="Proteomes" id="UP000054821">
    <property type="component" value="Unassembled WGS sequence"/>
</dbReference>
<dbReference type="InterPro" id="IPR023209">
    <property type="entry name" value="DAO"/>
</dbReference>
<dbReference type="InterPro" id="IPR006181">
    <property type="entry name" value="D-amino_acid_oxidase_CS"/>
</dbReference>
<dbReference type="AlphaFoldDB" id="A0A0W7VSL1"/>
<organism evidence="9 10">
    <name type="scientific">Trichoderma gamsii</name>
    <dbReference type="NCBI Taxonomy" id="398673"/>
    <lineage>
        <taxon>Eukaryota</taxon>
        <taxon>Fungi</taxon>
        <taxon>Dikarya</taxon>
        <taxon>Ascomycota</taxon>
        <taxon>Pezizomycotina</taxon>
        <taxon>Sordariomycetes</taxon>
        <taxon>Hypocreomycetidae</taxon>
        <taxon>Hypocreales</taxon>
        <taxon>Hypocreaceae</taxon>
        <taxon>Trichoderma</taxon>
    </lineage>
</organism>
<evidence type="ECO:0000256" key="2">
    <source>
        <dbReference type="ARBA" id="ARBA00006730"/>
    </source>
</evidence>
<dbReference type="EMBL" id="MTYH01000003">
    <property type="protein sequence ID" value="PNP48590.1"/>
    <property type="molecule type" value="Genomic_DNA"/>
</dbReference>